<feature type="transmembrane region" description="Helical" evidence="7">
    <location>
        <begin position="15"/>
        <end position="34"/>
    </location>
</feature>
<dbReference type="InterPro" id="IPR052923">
    <property type="entry name" value="UPF0718"/>
</dbReference>
<protein>
    <submittedName>
        <fullName evidence="8">Membrane protein</fullName>
    </submittedName>
</protein>
<feature type="transmembrane region" description="Helical" evidence="7">
    <location>
        <begin position="91"/>
        <end position="114"/>
    </location>
</feature>
<keyword evidence="4 7" id="KW-0812">Transmembrane</keyword>
<comment type="similarity">
    <text evidence="2">Belongs to the UPF0718 family.</text>
</comment>
<proteinExistence type="inferred from homology"/>
<dbReference type="Pfam" id="PF03773">
    <property type="entry name" value="ArsP_1"/>
    <property type="match status" value="1"/>
</dbReference>
<dbReference type="EMBL" id="LARY01000001">
    <property type="protein sequence ID" value="RDX02198.1"/>
    <property type="molecule type" value="Genomic_DNA"/>
</dbReference>
<keyword evidence="5 7" id="KW-1133">Transmembrane helix</keyword>
<evidence type="ECO:0000256" key="2">
    <source>
        <dbReference type="ARBA" id="ARBA00006386"/>
    </source>
</evidence>
<evidence type="ECO:0000256" key="7">
    <source>
        <dbReference type="SAM" id="Phobius"/>
    </source>
</evidence>
<organism evidence="8 9">
    <name type="scientific">Listeria kieliensis</name>
    <dbReference type="NCBI Taxonomy" id="1621700"/>
    <lineage>
        <taxon>Bacteria</taxon>
        <taxon>Bacillati</taxon>
        <taxon>Bacillota</taxon>
        <taxon>Bacilli</taxon>
        <taxon>Bacillales</taxon>
        <taxon>Listeriaceae</taxon>
        <taxon>Listeria</taxon>
    </lineage>
</organism>
<sequence>MFNHLPDSFLQMNTIFISILIEALPFVLIGVFIASFIQMYVSEKFIARVIPKNRFWAVVVGSFIGVLFPSCECGIVPIVRNLLKKGVPLHAGIAFMLTAPIINPVVLFSTYVAFGSNWEIPILRVVGSLVVALVVGNLIAFFYKGEGLKEKLLAPATGEGKVDTQGGLALQASQSTASIQQGVPEKVRFEQARYASSGLGSAETLPVHEHSHHHEHHDAHHSEHSHAELSFMDKIWHTAKHAVDEFFSVGKYLVFGALIASAMQTYIKTSTLMSIGHGPILSILLMMVLAFILSLCSEADAFIGASFRSLFSTQSIVAFLVFGPMLDIKNLMMMLASFKAKFVFFIVISVTVVVFLYSILI</sequence>
<dbReference type="InterPro" id="IPR005524">
    <property type="entry name" value="DUF318"/>
</dbReference>
<feature type="transmembrane region" description="Helical" evidence="7">
    <location>
        <begin position="55"/>
        <end position="79"/>
    </location>
</feature>
<keyword evidence="3" id="KW-1003">Cell membrane</keyword>
<evidence type="ECO:0000313" key="9">
    <source>
        <dbReference type="Proteomes" id="UP000257055"/>
    </source>
</evidence>
<dbReference type="PANTHER" id="PTHR34184">
    <property type="entry name" value="UPF0718 PROTEIN YCGR"/>
    <property type="match status" value="1"/>
</dbReference>
<keyword evidence="6 7" id="KW-0472">Membrane</keyword>
<feature type="transmembrane region" description="Helical" evidence="7">
    <location>
        <begin position="121"/>
        <end position="143"/>
    </location>
</feature>
<feature type="transmembrane region" description="Helical" evidence="7">
    <location>
        <begin position="342"/>
        <end position="360"/>
    </location>
</feature>
<gene>
    <name evidence="8" type="ORF">UR08_01305</name>
</gene>
<keyword evidence="9" id="KW-1185">Reference proteome</keyword>
<evidence type="ECO:0000256" key="6">
    <source>
        <dbReference type="ARBA" id="ARBA00023136"/>
    </source>
</evidence>
<evidence type="ECO:0000256" key="4">
    <source>
        <dbReference type="ARBA" id="ARBA00022692"/>
    </source>
</evidence>
<evidence type="ECO:0000256" key="5">
    <source>
        <dbReference type="ARBA" id="ARBA00022989"/>
    </source>
</evidence>
<accession>A0A3D8TT61</accession>
<dbReference type="RefSeq" id="WP_115751870.1">
    <property type="nucleotide sequence ID" value="NZ_LARY01000001.1"/>
</dbReference>
<name>A0A3D8TT61_9LIST</name>
<evidence type="ECO:0000256" key="1">
    <source>
        <dbReference type="ARBA" id="ARBA00004651"/>
    </source>
</evidence>
<dbReference type="AlphaFoldDB" id="A0A3D8TT61"/>
<reference evidence="9" key="1">
    <citation type="submission" date="2015-04" db="EMBL/GenBank/DDBJ databases">
        <authorList>
            <person name="Schardt J."/>
            <person name="Mueller-Herbst S."/>
            <person name="Scherer S."/>
            <person name="Huptas C."/>
        </authorList>
    </citation>
    <scope>NUCLEOTIDE SEQUENCE [LARGE SCALE GENOMIC DNA]</scope>
    <source>
        <strain evidence="9">Kiel-L1</strain>
    </source>
</reference>
<comment type="caution">
    <text evidence="8">The sequence shown here is derived from an EMBL/GenBank/DDBJ whole genome shotgun (WGS) entry which is preliminary data.</text>
</comment>
<feature type="transmembrane region" description="Helical" evidence="7">
    <location>
        <begin position="301"/>
        <end position="322"/>
    </location>
</feature>
<evidence type="ECO:0000256" key="3">
    <source>
        <dbReference type="ARBA" id="ARBA00022475"/>
    </source>
</evidence>
<dbReference type="GO" id="GO:0005886">
    <property type="term" value="C:plasma membrane"/>
    <property type="evidence" value="ECO:0007669"/>
    <property type="project" value="UniProtKB-SubCell"/>
</dbReference>
<comment type="subcellular location">
    <subcellularLocation>
        <location evidence="1">Cell membrane</location>
        <topology evidence="1">Multi-pass membrane protein</topology>
    </subcellularLocation>
</comment>
<dbReference type="PANTHER" id="PTHR34184:SF4">
    <property type="entry name" value="UPF0718 PROTEIN YCGR"/>
    <property type="match status" value="1"/>
</dbReference>
<feature type="transmembrane region" description="Helical" evidence="7">
    <location>
        <begin position="275"/>
        <end position="295"/>
    </location>
</feature>
<evidence type="ECO:0000313" key="8">
    <source>
        <dbReference type="EMBL" id="RDX02198.1"/>
    </source>
</evidence>
<dbReference type="Proteomes" id="UP000257055">
    <property type="component" value="Unassembled WGS sequence"/>
</dbReference>